<accession>S0G452</accession>
<dbReference type="PATRIC" id="fig|1286635.3.peg.884"/>
<sequence>MFKKILFATSATRASDHAARVAFNIARAYHARLDIFHVLGVPSRGYSQVVVDIKTRERVDVDDDYMAWVQDEINTYYADYLKNGLDYDIHVAVGLPAREILRRARETEPDLILLGGSTEEEHDGVYKKTVAGTTLQKVARAARCPVLVVTRPAASFWGGISSITFGTDFSKASDKAFEFAMKMAQALGCELNIFHALAIGHPSGERLLSQDEIEQKIREKMRMIRARYESRLKALKQYSMEVWEGIPYLEIVKYAREKHSDLIIMAHHSRKLETEDRAFGSNVEQVIVRAGCPVISINR</sequence>
<dbReference type="AlphaFoldDB" id="S0G452"/>
<feature type="domain" description="UspA" evidence="2">
    <location>
        <begin position="1"/>
        <end position="149"/>
    </location>
</feature>
<dbReference type="PANTHER" id="PTHR46268">
    <property type="entry name" value="STRESS RESPONSE PROTEIN NHAX"/>
    <property type="match status" value="1"/>
</dbReference>
<dbReference type="Proteomes" id="UP000014216">
    <property type="component" value="Unassembled WGS sequence"/>
</dbReference>
<feature type="domain" description="UspA" evidence="2">
    <location>
        <begin position="162"/>
        <end position="295"/>
    </location>
</feature>
<organism evidence="3 4">
    <name type="scientific">Desulfotignum phosphitoxidans DSM 13687</name>
    <dbReference type="NCBI Taxonomy" id="1286635"/>
    <lineage>
        <taxon>Bacteria</taxon>
        <taxon>Pseudomonadati</taxon>
        <taxon>Thermodesulfobacteriota</taxon>
        <taxon>Desulfobacteria</taxon>
        <taxon>Desulfobacterales</taxon>
        <taxon>Desulfobacteraceae</taxon>
        <taxon>Desulfotignum</taxon>
    </lineage>
</organism>
<evidence type="ECO:0000313" key="4">
    <source>
        <dbReference type="Proteomes" id="UP000014216"/>
    </source>
</evidence>
<dbReference type="OrthoDB" id="5512840at2"/>
<evidence type="ECO:0000259" key="2">
    <source>
        <dbReference type="Pfam" id="PF00582"/>
    </source>
</evidence>
<dbReference type="PANTHER" id="PTHR46268:SF6">
    <property type="entry name" value="UNIVERSAL STRESS PROTEIN UP12"/>
    <property type="match status" value="1"/>
</dbReference>
<evidence type="ECO:0000313" key="3">
    <source>
        <dbReference type="EMBL" id="EMS81700.1"/>
    </source>
</evidence>
<comment type="similarity">
    <text evidence="1">Belongs to the universal stress protein A family.</text>
</comment>
<dbReference type="CDD" id="cd00293">
    <property type="entry name" value="USP-like"/>
    <property type="match status" value="2"/>
</dbReference>
<dbReference type="InterPro" id="IPR006015">
    <property type="entry name" value="Universal_stress_UspA"/>
</dbReference>
<dbReference type="EMBL" id="APJX01000001">
    <property type="protein sequence ID" value="EMS81700.1"/>
    <property type="molecule type" value="Genomic_DNA"/>
</dbReference>
<evidence type="ECO:0000256" key="1">
    <source>
        <dbReference type="ARBA" id="ARBA00008791"/>
    </source>
</evidence>
<protein>
    <submittedName>
        <fullName evidence="3">UspA domain-containing protein</fullName>
    </submittedName>
</protein>
<dbReference type="PRINTS" id="PR01438">
    <property type="entry name" value="UNVRSLSTRESS"/>
</dbReference>
<dbReference type="RefSeq" id="WP_006964470.1">
    <property type="nucleotide sequence ID" value="NZ_APJX01000001.1"/>
</dbReference>
<comment type="caution">
    <text evidence="3">The sequence shown here is derived from an EMBL/GenBank/DDBJ whole genome shotgun (WGS) entry which is preliminary data.</text>
</comment>
<dbReference type="InterPro" id="IPR006016">
    <property type="entry name" value="UspA"/>
</dbReference>
<proteinExistence type="inferred from homology"/>
<reference evidence="3 4" key="1">
    <citation type="journal article" date="2013" name="Genome Announc.">
        <title>Draft Genome Sequence of Desulfotignum phosphitoxidans DSM 13687 Strain FiPS-3.</title>
        <authorList>
            <person name="Poehlein A."/>
            <person name="Daniel R."/>
            <person name="Simeonova D.D."/>
        </authorList>
    </citation>
    <scope>NUCLEOTIDE SEQUENCE [LARGE SCALE GENOMIC DNA]</scope>
    <source>
        <strain evidence="3 4">DSM 13687</strain>
    </source>
</reference>
<keyword evidence="4" id="KW-1185">Reference proteome</keyword>
<dbReference type="InterPro" id="IPR014729">
    <property type="entry name" value="Rossmann-like_a/b/a_fold"/>
</dbReference>
<gene>
    <name evidence="3" type="ORF">Dpo_1c08410</name>
</gene>
<dbReference type="SUPFAM" id="SSF52402">
    <property type="entry name" value="Adenine nucleotide alpha hydrolases-like"/>
    <property type="match status" value="2"/>
</dbReference>
<dbReference type="Pfam" id="PF00582">
    <property type="entry name" value="Usp"/>
    <property type="match status" value="2"/>
</dbReference>
<dbReference type="Gene3D" id="3.40.50.620">
    <property type="entry name" value="HUPs"/>
    <property type="match status" value="2"/>
</dbReference>
<name>S0G452_9BACT</name>